<dbReference type="InterPro" id="IPR025659">
    <property type="entry name" value="Tubby-like_C"/>
</dbReference>
<keyword evidence="3" id="KW-1185">Reference proteome</keyword>
<comment type="similarity">
    <text evidence="1">Belongs to the LOR family.</text>
</comment>
<reference evidence="2 3" key="1">
    <citation type="submission" date="2020-04" db="EMBL/GenBank/DDBJ databases">
        <title>Plant Genome Project.</title>
        <authorList>
            <person name="Zhang R.-G."/>
        </authorList>
    </citation>
    <scope>NUCLEOTIDE SEQUENCE [LARGE SCALE GENOMIC DNA]</scope>
    <source>
        <strain evidence="2">YNK0</strain>
        <tissue evidence="2">Leaf</tissue>
    </source>
</reference>
<evidence type="ECO:0000313" key="2">
    <source>
        <dbReference type="EMBL" id="KAF8401164.1"/>
    </source>
</evidence>
<dbReference type="SUPFAM" id="SSF54518">
    <property type="entry name" value="Tubby C-terminal domain-like"/>
    <property type="match status" value="1"/>
</dbReference>
<dbReference type="Gene3D" id="2.40.160.200">
    <property type="entry name" value="LURP1-related"/>
    <property type="match status" value="1"/>
</dbReference>
<dbReference type="AlphaFoldDB" id="A0A835DIC5"/>
<protein>
    <submittedName>
        <fullName evidence="2">Uncharacterized protein</fullName>
    </submittedName>
</protein>
<dbReference type="Pfam" id="PF04525">
    <property type="entry name" value="LOR"/>
    <property type="match status" value="1"/>
</dbReference>
<dbReference type="InterPro" id="IPR038595">
    <property type="entry name" value="LOR_sf"/>
</dbReference>
<dbReference type="PANTHER" id="PTHR31087">
    <property type="match status" value="1"/>
</dbReference>
<accession>A0A835DIC5</accession>
<dbReference type="Proteomes" id="UP000655225">
    <property type="component" value="Unassembled WGS sequence"/>
</dbReference>
<organism evidence="2 3">
    <name type="scientific">Tetracentron sinense</name>
    <name type="common">Spur-leaf</name>
    <dbReference type="NCBI Taxonomy" id="13715"/>
    <lineage>
        <taxon>Eukaryota</taxon>
        <taxon>Viridiplantae</taxon>
        <taxon>Streptophyta</taxon>
        <taxon>Embryophyta</taxon>
        <taxon>Tracheophyta</taxon>
        <taxon>Spermatophyta</taxon>
        <taxon>Magnoliopsida</taxon>
        <taxon>Trochodendrales</taxon>
        <taxon>Trochodendraceae</taxon>
        <taxon>Tetracentron</taxon>
    </lineage>
</organism>
<gene>
    <name evidence="2" type="ORF">HHK36_014468</name>
</gene>
<dbReference type="PANTHER" id="PTHR31087:SF25">
    <property type="entry name" value="TRANSLATION INITIATION FACTOR 2B FAMILY PROTEIN, PUTATIVE, EXPRESSED-RELATED"/>
    <property type="match status" value="1"/>
</dbReference>
<proteinExistence type="inferred from homology"/>
<evidence type="ECO:0000256" key="1">
    <source>
        <dbReference type="ARBA" id="ARBA00005437"/>
    </source>
</evidence>
<name>A0A835DIC5_TETSI</name>
<dbReference type="InterPro" id="IPR007612">
    <property type="entry name" value="LOR"/>
</dbReference>
<dbReference type="EMBL" id="JABCRI010000009">
    <property type="protein sequence ID" value="KAF8401164.1"/>
    <property type="molecule type" value="Genomic_DNA"/>
</dbReference>
<evidence type="ECO:0000313" key="3">
    <source>
        <dbReference type="Proteomes" id="UP000655225"/>
    </source>
</evidence>
<comment type="caution">
    <text evidence="2">The sequence shown here is derived from an EMBL/GenBank/DDBJ whole genome shotgun (WGS) entry which is preliminary data.</text>
</comment>
<dbReference type="OrthoDB" id="652749at2759"/>
<sequence>MAKIHPQALLSSAFSSSSTCYMTSGKEVFTIWMKSLVMNGNGCTVFDSNGQIVYRIDNYNCKRSNEVYLMDLRGKVLITILRKKFRLFGRWEGYISTGSKLDKGKQWFQVRKPFRILKRDSPCEVTVGLDKDQPNDYRIEKSASKSTCKIVDKSGGLVAEVSRIWIRNFAAGTVQGEAAGEKKEREWESFETEKATFLIPERTPAPNFGDNRHKNPYRRREMPPCPLLISTLPGAQKEIGIVLGIEGNEVTKKANWLCPTASCSIEPDEEEALSRKARLALTTLRGRDIKQQWSTWNWRN</sequence>